<dbReference type="RefSeq" id="WP_110025474.1">
    <property type="nucleotide sequence ID" value="NZ_QGTS01000004.1"/>
</dbReference>
<reference evidence="1 2" key="1">
    <citation type="submission" date="2018-05" db="EMBL/GenBank/DDBJ databases">
        <title>Genomic Encyclopedia of Type Strains, Phase IV (KMG-IV): sequencing the most valuable type-strain genomes for metagenomic binning, comparative biology and taxonomic classification.</title>
        <authorList>
            <person name="Goeker M."/>
        </authorList>
    </citation>
    <scope>NUCLEOTIDE SEQUENCE [LARGE SCALE GENOMIC DNA]</scope>
    <source>
        <strain evidence="1 2">DSM 19579</strain>
    </source>
</reference>
<evidence type="ECO:0000313" key="1">
    <source>
        <dbReference type="EMBL" id="PWW10133.1"/>
    </source>
</evidence>
<dbReference type="EMBL" id="QGTS01000004">
    <property type="protein sequence ID" value="PWW10133.1"/>
    <property type="molecule type" value="Genomic_DNA"/>
</dbReference>
<protein>
    <submittedName>
        <fullName evidence="1">5-methylcytosine-specific restriction protein A</fullName>
    </submittedName>
</protein>
<dbReference type="Proteomes" id="UP000246744">
    <property type="component" value="Unassembled WGS sequence"/>
</dbReference>
<name>A0A317Q2S8_9ENTR</name>
<organism evidence="1 2">
    <name type="scientific">Mangrovibacter plantisponsor</name>
    <dbReference type="NCBI Taxonomy" id="451513"/>
    <lineage>
        <taxon>Bacteria</taxon>
        <taxon>Pseudomonadati</taxon>
        <taxon>Pseudomonadota</taxon>
        <taxon>Gammaproteobacteria</taxon>
        <taxon>Enterobacterales</taxon>
        <taxon>Enterobacteriaceae</taxon>
        <taxon>Mangrovibacter</taxon>
    </lineage>
</organism>
<dbReference type="AlphaFoldDB" id="A0A317Q2S8"/>
<keyword evidence="2" id="KW-1185">Reference proteome</keyword>
<sequence length="210" mass="24676">MIENEFEYIDFLVNTGLLPKTAYSYGRYLTSVSNYLKININRNTISSAQDIKNIIERMSGKYYADSYVRNCGTALRKYLSFLDYELNYFRYPDELLHDNEYIEGAKKNIIVNSYERDRTARNKAIELHGLNCSVCNMNFEDVYGEIGIGFIHIHHLKPLYTINEEYEVNPEHDLVPVCPNCHAMLHRFKETLSIEQLKLLIIKKRSNLNR</sequence>
<gene>
    <name evidence="1" type="ORF">DES37_104234</name>
</gene>
<proteinExistence type="predicted"/>
<evidence type="ECO:0000313" key="2">
    <source>
        <dbReference type="Proteomes" id="UP000246744"/>
    </source>
</evidence>
<dbReference type="CDD" id="cd00085">
    <property type="entry name" value="HNHc"/>
    <property type="match status" value="1"/>
</dbReference>
<dbReference type="OrthoDB" id="9802640at2"/>
<accession>A0A317Q2S8</accession>
<dbReference type="InterPro" id="IPR003615">
    <property type="entry name" value="HNH_nuc"/>
</dbReference>
<comment type="caution">
    <text evidence="1">The sequence shown here is derived from an EMBL/GenBank/DDBJ whole genome shotgun (WGS) entry which is preliminary data.</text>
</comment>